<proteinExistence type="predicted"/>
<dbReference type="Proteomes" id="UP000483286">
    <property type="component" value="Unassembled WGS sequence"/>
</dbReference>
<reference evidence="2 3" key="1">
    <citation type="submission" date="2019-12" db="EMBL/GenBank/DDBJ databases">
        <title>Deinococcus sp. HMF7620 Genome sequencing and assembly.</title>
        <authorList>
            <person name="Kang H."/>
            <person name="Kim H."/>
            <person name="Joh K."/>
        </authorList>
    </citation>
    <scope>NUCLEOTIDE SEQUENCE [LARGE SCALE GENOMIC DNA]</scope>
    <source>
        <strain evidence="2 3">HMF7620</strain>
    </source>
</reference>
<dbReference type="Pfam" id="PF12680">
    <property type="entry name" value="SnoaL_2"/>
    <property type="match status" value="1"/>
</dbReference>
<dbReference type="InterPro" id="IPR032710">
    <property type="entry name" value="NTF2-like_dom_sf"/>
</dbReference>
<organism evidence="2 3">
    <name type="scientific">Deinococcus arboris</name>
    <dbReference type="NCBI Taxonomy" id="2682977"/>
    <lineage>
        <taxon>Bacteria</taxon>
        <taxon>Thermotogati</taxon>
        <taxon>Deinococcota</taxon>
        <taxon>Deinococci</taxon>
        <taxon>Deinococcales</taxon>
        <taxon>Deinococcaceae</taxon>
        <taxon>Deinococcus</taxon>
    </lineage>
</organism>
<evidence type="ECO:0000313" key="2">
    <source>
        <dbReference type="EMBL" id="MVN88229.1"/>
    </source>
</evidence>
<dbReference type="RefSeq" id="WP_157460289.1">
    <property type="nucleotide sequence ID" value="NZ_WQLB01000025.1"/>
</dbReference>
<feature type="domain" description="SnoaL-like" evidence="1">
    <location>
        <begin position="10"/>
        <end position="106"/>
    </location>
</feature>
<dbReference type="EMBL" id="WQLB01000025">
    <property type="protein sequence ID" value="MVN88229.1"/>
    <property type="molecule type" value="Genomic_DNA"/>
</dbReference>
<sequence>MPETHKMILERANAAVVQGDFEGFLGFCTEDTEWTFVGDQTLTGKEAVRQYMATVYKEPPKLSVHRMISEGDFLTVIGEITLTDEVGKATRHMYCDVWHFRDGKMAGLQAFVI</sequence>
<protein>
    <submittedName>
        <fullName evidence="2">Nuclear transport factor 2 family protein</fullName>
    </submittedName>
</protein>
<dbReference type="SUPFAM" id="SSF54427">
    <property type="entry name" value="NTF2-like"/>
    <property type="match status" value="1"/>
</dbReference>
<dbReference type="Gene3D" id="3.10.450.50">
    <property type="match status" value="1"/>
</dbReference>
<dbReference type="AlphaFoldDB" id="A0A7C9HT04"/>
<gene>
    <name evidence="2" type="ORF">GO986_15890</name>
</gene>
<comment type="caution">
    <text evidence="2">The sequence shown here is derived from an EMBL/GenBank/DDBJ whole genome shotgun (WGS) entry which is preliminary data.</text>
</comment>
<name>A0A7C9HT04_9DEIO</name>
<evidence type="ECO:0000313" key="3">
    <source>
        <dbReference type="Proteomes" id="UP000483286"/>
    </source>
</evidence>
<dbReference type="InterPro" id="IPR037401">
    <property type="entry name" value="SnoaL-like"/>
</dbReference>
<accession>A0A7C9HT04</accession>
<keyword evidence="3" id="KW-1185">Reference proteome</keyword>
<evidence type="ECO:0000259" key="1">
    <source>
        <dbReference type="Pfam" id="PF12680"/>
    </source>
</evidence>